<protein>
    <submittedName>
        <fullName evidence="1">Uncharacterized protein</fullName>
    </submittedName>
</protein>
<organism evidence="1">
    <name type="scientific">Anguilla anguilla</name>
    <name type="common">European freshwater eel</name>
    <name type="synonym">Muraena anguilla</name>
    <dbReference type="NCBI Taxonomy" id="7936"/>
    <lineage>
        <taxon>Eukaryota</taxon>
        <taxon>Metazoa</taxon>
        <taxon>Chordata</taxon>
        <taxon>Craniata</taxon>
        <taxon>Vertebrata</taxon>
        <taxon>Euteleostomi</taxon>
        <taxon>Actinopterygii</taxon>
        <taxon>Neopterygii</taxon>
        <taxon>Teleostei</taxon>
        <taxon>Anguilliformes</taxon>
        <taxon>Anguillidae</taxon>
        <taxon>Anguilla</taxon>
    </lineage>
</organism>
<accession>A0A0E9QBM8</accession>
<dbReference type="AlphaFoldDB" id="A0A0E9QBM8"/>
<sequence length="16" mass="1877">MNESTHLTPLNYVMLN</sequence>
<reference evidence="1" key="2">
    <citation type="journal article" date="2015" name="Fish Shellfish Immunol.">
        <title>Early steps in the European eel (Anguilla anguilla)-Vibrio vulnificus interaction in the gills: Role of the RtxA13 toxin.</title>
        <authorList>
            <person name="Callol A."/>
            <person name="Pajuelo D."/>
            <person name="Ebbesson L."/>
            <person name="Teles M."/>
            <person name="MacKenzie S."/>
            <person name="Amaro C."/>
        </authorList>
    </citation>
    <scope>NUCLEOTIDE SEQUENCE</scope>
</reference>
<dbReference type="EMBL" id="GBXM01094383">
    <property type="protein sequence ID" value="JAH14194.1"/>
    <property type="molecule type" value="Transcribed_RNA"/>
</dbReference>
<reference evidence="1" key="1">
    <citation type="submission" date="2014-11" db="EMBL/GenBank/DDBJ databases">
        <authorList>
            <person name="Amaro Gonzalez C."/>
        </authorList>
    </citation>
    <scope>NUCLEOTIDE SEQUENCE</scope>
</reference>
<evidence type="ECO:0000313" key="1">
    <source>
        <dbReference type="EMBL" id="JAH14194.1"/>
    </source>
</evidence>
<proteinExistence type="predicted"/>
<name>A0A0E9QBM8_ANGAN</name>